<evidence type="ECO:0000256" key="1">
    <source>
        <dbReference type="ARBA" id="ARBA00004370"/>
    </source>
</evidence>
<reference evidence="5 6" key="1">
    <citation type="submission" date="2020-04" db="EMBL/GenBank/DDBJ databases">
        <title>Ferrimonas sp. S7 isolated from sea water.</title>
        <authorList>
            <person name="Bae S.S."/>
            <person name="Baek K."/>
        </authorList>
    </citation>
    <scope>NUCLEOTIDE SEQUENCE [LARGE SCALE GENOMIC DNA]</scope>
    <source>
        <strain evidence="5 6">S7</strain>
    </source>
</reference>
<evidence type="ECO:0000256" key="2">
    <source>
        <dbReference type="ARBA" id="ARBA00023136"/>
    </source>
</evidence>
<accession>A0A6H1UEL8</accession>
<dbReference type="InterPro" id="IPR051407">
    <property type="entry name" value="Bact_OM_lipoprot/Surf_antigen"/>
</dbReference>
<dbReference type="PANTHER" id="PTHR35603:SF2">
    <property type="entry name" value="OUTER MEMBRANE LIPOPROTEIN"/>
    <property type="match status" value="1"/>
</dbReference>
<dbReference type="GO" id="GO:0019867">
    <property type="term" value="C:outer membrane"/>
    <property type="evidence" value="ECO:0007669"/>
    <property type="project" value="InterPro"/>
</dbReference>
<evidence type="ECO:0000256" key="3">
    <source>
        <dbReference type="SAM" id="SignalP"/>
    </source>
</evidence>
<organism evidence="5 6">
    <name type="scientific">Ferrimonas lipolytica</name>
    <dbReference type="NCBI Taxonomy" id="2724191"/>
    <lineage>
        <taxon>Bacteria</taxon>
        <taxon>Pseudomonadati</taxon>
        <taxon>Pseudomonadota</taxon>
        <taxon>Gammaproteobacteria</taxon>
        <taxon>Alteromonadales</taxon>
        <taxon>Ferrimonadaceae</taxon>
        <taxon>Ferrimonas</taxon>
    </lineage>
</organism>
<evidence type="ECO:0000313" key="6">
    <source>
        <dbReference type="Proteomes" id="UP000501602"/>
    </source>
</evidence>
<sequence>MTYVIRSIVLISALLSGFVSAGYQRNQAVPVEKVSYGEVVSVRQITTQELQNDQYSGWKTFGGALLGGLIGNQFGDGSGRDVATVLGAIAGGGMARNRNPSSYYVEQQLLEMMIRLEEDGSQVMVVQDVDRNMTFQAGSTVRVVYLRGGYVRVDKAM</sequence>
<dbReference type="AlphaFoldDB" id="A0A6H1UEL8"/>
<dbReference type="PANTHER" id="PTHR35603">
    <property type="match status" value="1"/>
</dbReference>
<dbReference type="Pfam" id="PF05433">
    <property type="entry name" value="Rick_17kDa_Anti"/>
    <property type="match status" value="1"/>
</dbReference>
<evidence type="ECO:0000259" key="4">
    <source>
        <dbReference type="Pfam" id="PF05433"/>
    </source>
</evidence>
<feature type="chain" id="PRO_5026318917" evidence="3">
    <location>
        <begin position="22"/>
        <end position="157"/>
    </location>
</feature>
<dbReference type="Proteomes" id="UP000501602">
    <property type="component" value="Chromosome"/>
</dbReference>
<proteinExistence type="predicted"/>
<protein>
    <submittedName>
        <fullName evidence="5">Glycine zipper 2TM domain-containing protein</fullName>
    </submittedName>
</protein>
<dbReference type="KEGG" id="fes:HER31_07105"/>
<feature type="signal peptide" evidence="3">
    <location>
        <begin position="1"/>
        <end position="21"/>
    </location>
</feature>
<keyword evidence="3" id="KW-0732">Signal</keyword>
<gene>
    <name evidence="5" type="ORF">HER31_07105</name>
</gene>
<keyword evidence="6" id="KW-1185">Reference proteome</keyword>
<keyword evidence="2" id="KW-0472">Membrane</keyword>
<comment type="subcellular location">
    <subcellularLocation>
        <location evidence="1">Membrane</location>
    </subcellularLocation>
</comment>
<dbReference type="InterPro" id="IPR008816">
    <property type="entry name" value="Gly_zipper_2TM_dom"/>
</dbReference>
<dbReference type="EMBL" id="CP051180">
    <property type="protein sequence ID" value="QIZ76656.1"/>
    <property type="molecule type" value="Genomic_DNA"/>
</dbReference>
<evidence type="ECO:0000313" key="5">
    <source>
        <dbReference type="EMBL" id="QIZ76656.1"/>
    </source>
</evidence>
<feature type="domain" description="Glycine zipper 2TM" evidence="4">
    <location>
        <begin position="60"/>
        <end position="97"/>
    </location>
</feature>
<dbReference type="RefSeq" id="WP_168659918.1">
    <property type="nucleotide sequence ID" value="NZ_CP051180.1"/>
</dbReference>
<name>A0A6H1UEL8_9GAMM</name>